<dbReference type="SUPFAM" id="SSF48008">
    <property type="entry name" value="GntR ligand-binding domain-like"/>
    <property type="match status" value="1"/>
</dbReference>
<dbReference type="Pfam" id="PF00392">
    <property type="entry name" value="GntR"/>
    <property type="match status" value="1"/>
</dbReference>
<feature type="domain" description="HTH gntR-type" evidence="4">
    <location>
        <begin position="26"/>
        <end position="93"/>
    </location>
</feature>
<evidence type="ECO:0000256" key="1">
    <source>
        <dbReference type="ARBA" id="ARBA00023015"/>
    </source>
</evidence>
<dbReference type="SUPFAM" id="SSF46785">
    <property type="entry name" value="Winged helix' DNA-binding domain"/>
    <property type="match status" value="1"/>
</dbReference>
<organism evidence="5 6">
    <name type="scientific">Nitratireductor mangrovi</name>
    <dbReference type="NCBI Taxonomy" id="2599600"/>
    <lineage>
        <taxon>Bacteria</taxon>
        <taxon>Pseudomonadati</taxon>
        <taxon>Pseudomonadota</taxon>
        <taxon>Alphaproteobacteria</taxon>
        <taxon>Hyphomicrobiales</taxon>
        <taxon>Phyllobacteriaceae</taxon>
        <taxon>Nitratireductor</taxon>
    </lineage>
</organism>
<keyword evidence="2" id="KW-0238">DNA-binding</keyword>
<evidence type="ECO:0000313" key="6">
    <source>
        <dbReference type="Proteomes" id="UP000321389"/>
    </source>
</evidence>
<dbReference type="PANTHER" id="PTHR43537:SF5">
    <property type="entry name" value="UXU OPERON TRANSCRIPTIONAL REGULATOR"/>
    <property type="match status" value="1"/>
</dbReference>
<protein>
    <submittedName>
        <fullName evidence="5">GntR family transcriptional regulator</fullName>
    </submittedName>
</protein>
<name>A0A5B8L172_9HYPH</name>
<evidence type="ECO:0000256" key="3">
    <source>
        <dbReference type="ARBA" id="ARBA00023163"/>
    </source>
</evidence>
<dbReference type="Gene3D" id="1.20.120.530">
    <property type="entry name" value="GntR ligand-binding domain-like"/>
    <property type="match status" value="1"/>
</dbReference>
<keyword evidence="3" id="KW-0804">Transcription</keyword>
<evidence type="ECO:0000256" key="2">
    <source>
        <dbReference type="ARBA" id="ARBA00023125"/>
    </source>
</evidence>
<dbReference type="KEGG" id="niy:FQ775_14220"/>
<accession>A0A5B8L172</accession>
<dbReference type="Proteomes" id="UP000321389">
    <property type="component" value="Chromosome"/>
</dbReference>
<dbReference type="InterPro" id="IPR036388">
    <property type="entry name" value="WH-like_DNA-bd_sf"/>
</dbReference>
<dbReference type="SMART" id="SM00345">
    <property type="entry name" value="HTH_GNTR"/>
    <property type="match status" value="1"/>
</dbReference>
<evidence type="ECO:0000313" key="5">
    <source>
        <dbReference type="EMBL" id="QDZ01440.1"/>
    </source>
</evidence>
<dbReference type="InterPro" id="IPR000524">
    <property type="entry name" value="Tscrpt_reg_HTH_GntR"/>
</dbReference>
<dbReference type="Gene3D" id="1.10.10.10">
    <property type="entry name" value="Winged helix-like DNA-binding domain superfamily/Winged helix DNA-binding domain"/>
    <property type="match status" value="1"/>
</dbReference>
<dbReference type="EMBL" id="CP042301">
    <property type="protein sequence ID" value="QDZ01440.1"/>
    <property type="molecule type" value="Genomic_DNA"/>
</dbReference>
<dbReference type="OrthoDB" id="9788098at2"/>
<proteinExistence type="predicted"/>
<keyword evidence="6" id="KW-1185">Reference proteome</keyword>
<reference evidence="5" key="1">
    <citation type="submission" date="2020-04" db="EMBL/GenBank/DDBJ databases">
        <title>Nitratireductor sp. nov. isolated from mangrove soil.</title>
        <authorList>
            <person name="Ye Y."/>
        </authorList>
    </citation>
    <scope>NUCLEOTIDE SEQUENCE</scope>
    <source>
        <strain evidence="5">SY7</strain>
    </source>
</reference>
<sequence>MPRVKRIPEGFDLAAALAGVRIDRSRAIAPQLYQALRQRIIDCRLPAGTPIHESDIAALCQVSRTPLRAALQQMVNEGLVVTRPQVGSIVAERDHARFLEALFIRSAIESQVVRRLAVTGIDEKALAPIMMRQERSAKIDDYAAFFEDDEAFHEFLAEMAGVPGAWQLAQSVKAHVDRERFILMSSIHGRSERAYRDHLRILDAIRAGNPDRAASEMVAHIETVLNVSEP</sequence>
<dbReference type="Pfam" id="PF07729">
    <property type="entry name" value="FCD"/>
    <property type="match status" value="1"/>
</dbReference>
<dbReference type="AlphaFoldDB" id="A0A5B8L172"/>
<dbReference type="GO" id="GO:0003677">
    <property type="term" value="F:DNA binding"/>
    <property type="evidence" value="ECO:0007669"/>
    <property type="project" value="UniProtKB-KW"/>
</dbReference>
<dbReference type="InterPro" id="IPR008920">
    <property type="entry name" value="TF_FadR/GntR_C"/>
</dbReference>
<dbReference type="PANTHER" id="PTHR43537">
    <property type="entry name" value="TRANSCRIPTIONAL REGULATOR, GNTR FAMILY"/>
    <property type="match status" value="1"/>
</dbReference>
<dbReference type="CDD" id="cd07377">
    <property type="entry name" value="WHTH_GntR"/>
    <property type="match status" value="1"/>
</dbReference>
<dbReference type="SMART" id="SM00895">
    <property type="entry name" value="FCD"/>
    <property type="match status" value="1"/>
</dbReference>
<dbReference type="GO" id="GO:0003700">
    <property type="term" value="F:DNA-binding transcription factor activity"/>
    <property type="evidence" value="ECO:0007669"/>
    <property type="project" value="InterPro"/>
</dbReference>
<dbReference type="InterPro" id="IPR036390">
    <property type="entry name" value="WH_DNA-bd_sf"/>
</dbReference>
<dbReference type="InterPro" id="IPR011711">
    <property type="entry name" value="GntR_C"/>
</dbReference>
<keyword evidence="1" id="KW-0805">Transcription regulation</keyword>
<dbReference type="PROSITE" id="PS50949">
    <property type="entry name" value="HTH_GNTR"/>
    <property type="match status" value="1"/>
</dbReference>
<evidence type="ECO:0000259" key="4">
    <source>
        <dbReference type="PROSITE" id="PS50949"/>
    </source>
</evidence>
<gene>
    <name evidence="5" type="ORF">FQ775_14220</name>
</gene>